<evidence type="ECO:0000256" key="3">
    <source>
        <dbReference type="ARBA" id="ARBA00023136"/>
    </source>
</evidence>
<evidence type="ECO:0000256" key="7">
    <source>
        <dbReference type="SAM" id="MobiDB-lite"/>
    </source>
</evidence>
<comment type="caution">
    <text evidence="8">The sequence shown here is derived from an EMBL/GenBank/DDBJ whole genome shotgun (WGS) entry which is preliminary data.</text>
</comment>
<keyword evidence="6" id="KW-0998">Cell outer membrane</keyword>
<dbReference type="PROSITE" id="PS51257">
    <property type="entry name" value="PROKAR_LIPOPROTEIN"/>
    <property type="match status" value="1"/>
</dbReference>
<protein>
    <submittedName>
        <fullName evidence="8">Conjugal transfer protein TraT</fullName>
    </submittedName>
</protein>
<evidence type="ECO:0000256" key="4">
    <source>
        <dbReference type="ARBA" id="ARBA00023139"/>
    </source>
</evidence>
<proteinExistence type="predicted"/>
<evidence type="ECO:0000313" key="8">
    <source>
        <dbReference type="EMBL" id="OEY70769.1"/>
    </source>
</evidence>
<sequence length="243" mass="26169">MNKLKGLLVLGLVITLSACGALHTSVAKRNLDVQTKMSSTIFLDPVDPELRTIFVDIRNTSDKPEFDLKPQVIASLINRGYQVIDSPSRAHYWLQANVLQVGRTNGRDVNTAMRMGHGVAGGAVTGFALHRATGGASGGATVGAVVGGALVGTVVDALVEDVYYSVITDIQIMERFDGTVRESSQHQLLQGDSGSTTSSYKRNTDMRKYQTRVVSYANQANLKWPEAEPMLTQGLTRAVAGLF</sequence>
<gene>
    <name evidence="8" type="ORF">BI198_15280</name>
</gene>
<dbReference type="STRING" id="1628148.BI198_15280"/>
<evidence type="ECO:0000256" key="6">
    <source>
        <dbReference type="PIRNR" id="PIRNR002859"/>
    </source>
</evidence>
<evidence type="ECO:0000256" key="2">
    <source>
        <dbReference type="ARBA" id="ARBA00022729"/>
    </source>
</evidence>
<dbReference type="EMBL" id="MKEK01000001">
    <property type="protein sequence ID" value="OEY70769.1"/>
    <property type="molecule type" value="Genomic_DNA"/>
</dbReference>
<evidence type="ECO:0000313" key="9">
    <source>
        <dbReference type="Proteomes" id="UP000242258"/>
    </source>
</evidence>
<reference evidence="9" key="1">
    <citation type="submission" date="2016-09" db="EMBL/GenBank/DDBJ databases">
        <authorList>
            <person name="Wan X."/>
            <person name="Hou S."/>
        </authorList>
    </citation>
    <scope>NUCLEOTIDE SEQUENCE [LARGE SCALE GENOMIC DNA]</scope>
    <source>
        <strain evidence="9">KH87</strain>
    </source>
</reference>
<organism evidence="8 9">
    <name type="scientific">Rheinheimera salexigens</name>
    <dbReference type="NCBI Taxonomy" id="1628148"/>
    <lineage>
        <taxon>Bacteria</taxon>
        <taxon>Pseudomonadati</taxon>
        <taxon>Pseudomonadota</taxon>
        <taxon>Gammaproteobacteria</taxon>
        <taxon>Chromatiales</taxon>
        <taxon>Chromatiaceae</taxon>
        <taxon>Rheinheimera</taxon>
    </lineage>
</organism>
<keyword evidence="9" id="KW-1185">Reference proteome</keyword>
<dbReference type="GO" id="GO:0009279">
    <property type="term" value="C:cell outer membrane"/>
    <property type="evidence" value="ECO:0007669"/>
    <property type="project" value="UniProtKB-SubCell"/>
</dbReference>
<feature type="region of interest" description="Disordered" evidence="7">
    <location>
        <begin position="183"/>
        <end position="204"/>
    </location>
</feature>
<keyword evidence="2 6" id="KW-0732">Signal</keyword>
<dbReference type="Proteomes" id="UP000242258">
    <property type="component" value="Unassembled WGS sequence"/>
</dbReference>
<accession>A0A1E7Q9B3</accession>
<comment type="subcellular location">
    <subcellularLocation>
        <location evidence="1">Cell outer membrane</location>
        <topology evidence="1">Lipid-anchor</topology>
    </subcellularLocation>
</comment>
<keyword evidence="3 6" id="KW-0472">Membrane</keyword>
<dbReference type="OrthoDB" id="9791439at2"/>
<dbReference type="InterPro" id="IPR008874">
    <property type="entry name" value="TraT_complement-R"/>
</dbReference>
<feature type="chain" id="PRO_5009200521" evidence="6">
    <location>
        <begin position="21"/>
        <end position="243"/>
    </location>
</feature>
<evidence type="ECO:0000256" key="5">
    <source>
        <dbReference type="ARBA" id="ARBA00023288"/>
    </source>
</evidence>
<feature type="compositionally biased region" description="Polar residues" evidence="7">
    <location>
        <begin position="185"/>
        <end position="201"/>
    </location>
</feature>
<keyword evidence="5" id="KW-0449">Lipoprotein</keyword>
<dbReference type="AlphaFoldDB" id="A0A1E7Q9B3"/>
<name>A0A1E7Q9B3_9GAMM</name>
<feature type="signal peptide" evidence="6">
    <location>
        <begin position="1"/>
        <end position="20"/>
    </location>
</feature>
<evidence type="ECO:0000256" key="1">
    <source>
        <dbReference type="ARBA" id="ARBA00004459"/>
    </source>
</evidence>
<keyword evidence="4" id="KW-0564">Palmitate</keyword>
<dbReference type="PIRSF" id="PIRSF002859">
    <property type="entry name" value="Lipo_traT"/>
    <property type="match status" value="1"/>
</dbReference>
<dbReference type="RefSeq" id="WP_070050349.1">
    <property type="nucleotide sequence ID" value="NZ_CBCSDO010000002.1"/>
</dbReference>
<dbReference type="Pfam" id="PF05818">
    <property type="entry name" value="TraT"/>
    <property type="match status" value="1"/>
</dbReference>